<dbReference type="InterPro" id="IPR051414">
    <property type="entry name" value="Adenylate-forming_Reductase"/>
</dbReference>
<dbReference type="InterPro" id="IPR009081">
    <property type="entry name" value="PP-bd_ACP"/>
</dbReference>
<dbReference type="STRING" id="1392250.A0A2I2FSE7"/>
<evidence type="ECO:0000256" key="2">
    <source>
        <dbReference type="ARBA" id="ARBA00022553"/>
    </source>
</evidence>
<dbReference type="Gene3D" id="1.10.1200.10">
    <property type="entry name" value="ACP-like"/>
    <property type="match status" value="1"/>
</dbReference>
<dbReference type="SUPFAM" id="SSF56801">
    <property type="entry name" value="Acetyl-CoA synthetase-like"/>
    <property type="match status" value="1"/>
</dbReference>
<keyword evidence="2" id="KW-0597">Phosphoprotein</keyword>
<evidence type="ECO:0000313" key="5">
    <source>
        <dbReference type="Proteomes" id="UP000234275"/>
    </source>
</evidence>
<dbReference type="InterPro" id="IPR036736">
    <property type="entry name" value="ACP-like_sf"/>
</dbReference>
<dbReference type="InterPro" id="IPR036291">
    <property type="entry name" value="NAD(P)-bd_dom_sf"/>
</dbReference>
<dbReference type="EMBL" id="MSFO01000010">
    <property type="protein sequence ID" value="PLB43526.1"/>
    <property type="molecule type" value="Genomic_DNA"/>
</dbReference>
<dbReference type="Pfam" id="PF23562">
    <property type="entry name" value="AMP-binding_C_3"/>
    <property type="match status" value="1"/>
</dbReference>
<comment type="caution">
    <text evidence="4">The sequence shown here is derived from an EMBL/GenBank/DDBJ whole genome shotgun (WGS) entry which is preliminary data.</text>
</comment>
<protein>
    <submittedName>
        <fullName evidence="4">Putative NRPS-like enzyme</fullName>
    </submittedName>
</protein>
<reference evidence="4 5" key="1">
    <citation type="submission" date="2016-12" db="EMBL/GenBank/DDBJ databases">
        <title>The genomes of Aspergillus section Nigri reveals drivers in fungal speciation.</title>
        <authorList>
            <consortium name="DOE Joint Genome Institute"/>
            <person name="Vesth T.C."/>
            <person name="Nybo J."/>
            <person name="Theobald S."/>
            <person name="Brandl J."/>
            <person name="Frisvad J.C."/>
            <person name="Nielsen K.F."/>
            <person name="Lyhne E.K."/>
            <person name="Kogle M.E."/>
            <person name="Kuo A."/>
            <person name="Riley R."/>
            <person name="Clum A."/>
            <person name="Nolan M."/>
            <person name="Lipzen A."/>
            <person name="Salamov A."/>
            <person name="Henrissat B."/>
            <person name="Wiebenga A."/>
            <person name="De Vries R.P."/>
            <person name="Grigoriev I.V."/>
            <person name="Mortensen U.H."/>
            <person name="Andersen M.R."/>
            <person name="Baker S.E."/>
        </authorList>
    </citation>
    <scope>NUCLEOTIDE SEQUENCE [LARGE SCALE GENOMIC DNA]</scope>
    <source>
        <strain evidence="4 5">IBT 23096</strain>
    </source>
</reference>
<dbReference type="PROSITE" id="PS00012">
    <property type="entry name" value="PHOSPHOPANTETHEINE"/>
    <property type="match status" value="1"/>
</dbReference>
<sequence length="1074" mass="118377">MSNSTDFQEPRLLPALLDHRAARQPDQVWAKFPVSPTSYEQGFRAATYSQMRKAVDSVAWLFDASIGSRRMFDTLAYMGPGDLRYHIVLLAAIKTGHKPFFPSPRNSIAAQKHLLSRLDTRVLVTTDPEPPFVASLRREYPIEVIHIPSLDDLLASQDVSAYPYEKTFEEARNEPAFVLHTSGSTGIPKPLIYTHEFVWRMYAATTLPPPDGLTRIDQYFLQGEWFSFLPAFHIAGLGFAMILSMYSQSVPVLPLPGRPPSTDAFLEAVKHGTFNWAFVVPVILDDLSKDPAALDLVASKLQYIFYTGGALPSAAGKIVSSEIPVFSGLGSSEFSALPQLRIADPSFTETWQYLYIHPTVQPQFRQRMDDLHELVLVRSAQNLEAQPIFAMFPGLDEYETRNLFSPHPTLPNLWRHRGRRDDIVVFLNGEKTNPVTFEQQVSRHPDVRSALVAGSQRFEACLLIEPVTTEVLSDAAKAELIEAVWPVVEEANAQCPAHAQVSKPKILVLDAAQPMLRAGKGTVQRAGTIQLYQDEIDALYEETQIQEPPKQKLSSLQEAIQVLRTLVAEVTSWSEFENHADFFALGMDSLQALRLTAAIRFTLAVFLSPSAIYASASIDRLATVLYSDTPADTGDDRMITMSRLLHSYEHHIDQLASGPNTADIAAQALPVPQVIILTGSTGIVGSFLLDHLLATPGISHIYCLNRARPQEEDPRSSQAAGHKRKNLTHALSEEKVTFLTVDLAKDRLGLDADDYNALVSSVTQIIHAAWPVNFIQPLHSFKPSLAGLLNLIALTREGRCRPSLLFLSSIAAVSSYKALPGAGAWIPEEIITDPLCTATMGYGESKYVAERILDYACRKLSTPCAIARVGQICGTATNPRGWNKSEWLPSLVVSSLDLGALPSSLGGGEGQFDEIDWIPVDVLAPILAELSIANATGDFRMDAIEGSSKGARVFHCVNPRRVQWQDMIPVVVEELQTPGRNAQAGQVSVVSLQEWVGKLQASIGSEGVGVDIDRNPAAKLVGFYKQLLTNAGRVDTSGVARFSTDKTAGFSKELKESQVIRPEWMRGWIREWLD</sequence>
<dbReference type="InterPro" id="IPR020845">
    <property type="entry name" value="AMP-binding_CS"/>
</dbReference>
<dbReference type="InterPro" id="IPR006162">
    <property type="entry name" value="Ppantetheine_attach_site"/>
</dbReference>
<dbReference type="PROSITE" id="PS50075">
    <property type="entry name" value="CARRIER"/>
    <property type="match status" value="1"/>
</dbReference>
<evidence type="ECO:0000313" key="4">
    <source>
        <dbReference type="EMBL" id="PLB43526.1"/>
    </source>
</evidence>
<evidence type="ECO:0000256" key="1">
    <source>
        <dbReference type="ARBA" id="ARBA00022450"/>
    </source>
</evidence>
<name>A0A2I2FSE7_9EURO</name>
<proteinExistence type="predicted"/>
<dbReference type="PANTHER" id="PTHR43439:SF2">
    <property type="entry name" value="ENZYME, PUTATIVE (JCVI)-RELATED"/>
    <property type="match status" value="1"/>
</dbReference>
<evidence type="ECO:0000259" key="3">
    <source>
        <dbReference type="PROSITE" id="PS50075"/>
    </source>
</evidence>
<dbReference type="SUPFAM" id="SSF51735">
    <property type="entry name" value="NAD(P)-binding Rossmann-fold domains"/>
    <property type="match status" value="1"/>
</dbReference>
<dbReference type="GeneID" id="36559547"/>
<organism evidence="4 5">
    <name type="scientific">Aspergillus steynii IBT 23096</name>
    <dbReference type="NCBI Taxonomy" id="1392250"/>
    <lineage>
        <taxon>Eukaryota</taxon>
        <taxon>Fungi</taxon>
        <taxon>Dikarya</taxon>
        <taxon>Ascomycota</taxon>
        <taxon>Pezizomycotina</taxon>
        <taxon>Eurotiomycetes</taxon>
        <taxon>Eurotiomycetidae</taxon>
        <taxon>Eurotiales</taxon>
        <taxon>Aspergillaceae</taxon>
        <taxon>Aspergillus</taxon>
        <taxon>Aspergillus subgen. Circumdati</taxon>
    </lineage>
</organism>
<keyword evidence="1" id="KW-0596">Phosphopantetheine</keyword>
<dbReference type="OrthoDB" id="429813at2759"/>
<dbReference type="Proteomes" id="UP000234275">
    <property type="component" value="Unassembled WGS sequence"/>
</dbReference>
<dbReference type="InterPro" id="IPR042099">
    <property type="entry name" value="ANL_N_sf"/>
</dbReference>
<dbReference type="Pfam" id="PF07993">
    <property type="entry name" value="NAD_binding_4"/>
    <property type="match status" value="1"/>
</dbReference>
<dbReference type="SUPFAM" id="SSF47336">
    <property type="entry name" value="ACP-like"/>
    <property type="match status" value="1"/>
</dbReference>
<gene>
    <name evidence="4" type="ORF">P170DRAFT_459208</name>
</gene>
<feature type="domain" description="Carrier" evidence="3">
    <location>
        <begin position="554"/>
        <end position="629"/>
    </location>
</feature>
<dbReference type="InterPro" id="IPR000873">
    <property type="entry name" value="AMP-dep_synth/lig_dom"/>
</dbReference>
<dbReference type="Gene3D" id="3.40.50.12780">
    <property type="entry name" value="N-terminal domain of ligase-like"/>
    <property type="match status" value="1"/>
</dbReference>
<dbReference type="Pfam" id="PF00501">
    <property type="entry name" value="AMP-binding"/>
    <property type="match status" value="1"/>
</dbReference>
<dbReference type="RefSeq" id="XP_024698828.1">
    <property type="nucleotide sequence ID" value="XM_024851849.1"/>
</dbReference>
<dbReference type="VEuPathDB" id="FungiDB:P170DRAFT_459208"/>
<keyword evidence="5" id="KW-1185">Reference proteome</keyword>
<dbReference type="AlphaFoldDB" id="A0A2I2FSE7"/>
<dbReference type="PROSITE" id="PS00455">
    <property type="entry name" value="AMP_BINDING"/>
    <property type="match status" value="1"/>
</dbReference>
<dbReference type="InterPro" id="IPR013120">
    <property type="entry name" value="FAR_NAD-bd"/>
</dbReference>
<dbReference type="Pfam" id="PF00550">
    <property type="entry name" value="PP-binding"/>
    <property type="match status" value="1"/>
</dbReference>
<dbReference type="Gene3D" id="3.40.50.720">
    <property type="entry name" value="NAD(P)-binding Rossmann-like Domain"/>
    <property type="match status" value="1"/>
</dbReference>
<dbReference type="PANTHER" id="PTHR43439">
    <property type="entry name" value="PHENYLACETATE-COENZYME A LIGASE"/>
    <property type="match status" value="1"/>
</dbReference>
<accession>A0A2I2FSE7</accession>